<dbReference type="InterPro" id="IPR003439">
    <property type="entry name" value="ABC_transporter-like_ATP-bd"/>
</dbReference>
<feature type="domain" description="ABC transporter" evidence="9">
    <location>
        <begin position="763"/>
        <end position="1058"/>
    </location>
</feature>
<dbReference type="Gene3D" id="3.40.50.300">
    <property type="entry name" value="P-loop containing nucleotide triphosphate hydrolases"/>
    <property type="match status" value="1"/>
</dbReference>
<dbReference type="EMBL" id="BQXS01010949">
    <property type="protein sequence ID" value="GKT35234.1"/>
    <property type="molecule type" value="Genomic_DNA"/>
</dbReference>
<gene>
    <name evidence="10" type="ORF">ADUPG1_008432</name>
</gene>
<dbReference type="Pfam" id="PF00005">
    <property type="entry name" value="ABC_tran"/>
    <property type="match status" value="1"/>
</dbReference>
<dbReference type="PANTHER" id="PTHR19229:SF265">
    <property type="match status" value="1"/>
</dbReference>
<evidence type="ECO:0000256" key="8">
    <source>
        <dbReference type="SAM" id="Phobius"/>
    </source>
</evidence>
<dbReference type="Pfam" id="PF12698">
    <property type="entry name" value="ABC2_membrane_3"/>
    <property type="match status" value="1"/>
</dbReference>
<keyword evidence="6 8" id="KW-0472">Membrane</keyword>
<feature type="transmembrane region" description="Helical" evidence="8">
    <location>
        <begin position="268"/>
        <end position="290"/>
    </location>
</feature>
<keyword evidence="5 8" id="KW-1133">Transmembrane helix</keyword>
<keyword evidence="4" id="KW-0067">ATP-binding</keyword>
<keyword evidence="3" id="KW-0547">Nucleotide-binding</keyword>
<organism evidence="10 11">
    <name type="scientific">Aduncisulcus paluster</name>
    <dbReference type="NCBI Taxonomy" id="2918883"/>
    <lineage>
        <taxon>Eukaryota</taxon>
        <taxon>Metamonada</taxon>
        <taxon>Carpediemonas-like organisms</taxon>
        <taxon>Aduncisulcus</taxon>
    </lineage>
</organism>
<dbReference type="Proteomes" id="UP001057375">
    <property type="component" value="Unassembled WGS sequence"/>
</dbReference>
<sequence>MDATVLHSESNLFVVPNLSKCKVFDENGIEMAGEPCISIGYSPPDVDALEEVMSYIADDLGWTLGEDIVAFDTPKDLIDQGTGAEYAAEGDISLSSFTFDLLNIGLEEYTTNVTEDNSIPIDFGLMFYLEDEHYYNDSEGESIGFPSKIQYYVTYNRTLVDLAYKFDVGDDPIREEVPNASYFTGLSLQLQRHVERAILKTFGNVDIDYTLSALPEVTKNTFMRNSQIVTLIVLITYCVIFIILTALIVSEKNSQKMVTLRLFGVSDWLYHVSWIFCLFLLFFVGNLIIISVGKWIVHTSPFYNADFSYSIVHMTLFILSLIALSDFIAVISPWTNFAVLVTVVVSLVVVASFVIVFEMYPPNPYDSTSRILPSSITVWLNPFSSWFPLFCESYELSNEDGVASYEAWAQTTSLIESLKKAENEDDALDSLTSDDDSITFDPDNFYLDFNCYWENCNGYQTYLRRAAKQPEEIDKLKWTNYFEYVSQMITFTIPPFYNVLIQLSAQFGMFVVLSTFLSTVLPAPAKPGVHPFFLFDPRFIKSLLMARKFHSEYIDTLSFEGGFRAKRKPRDLIEIDELEEEDTPKLTSTSMKGGSSLKKSISSGNNSSLHLGHMGSQAALASLSNTGFGLSMHSSRDKIHNTTTSSMAPFISHETFSIGQAVAEDIGSPPSDMITTSQMESLSTSSSSETPPLERIRQFNDSPDGSARRLGNEFGDEVSSSQQDDLMERDYVVIPPFQRDKFAEYDVICNDLFKTYSTTRFLSKTGNVRHFIHRTHTYAVQGVSLGVRQGDVVGLIGGNGAGKSTLIKTITGEIPISKMSAREGRKRSEMKKKNNGKSRDLKGSRSAIYMANSNDNAVINASTGEMKSDDLSSSVSLLNVPLTSFSVMWLRRYIGIAPQDNRYCWEELTVYQHLTLCWHLRYHQLLPQQRTKESRRKMLRAILKEFALGRKRHSKASDLSGGMQRRLCAAMSVVGNPRIVFLDETSTGLDPHVKRRVWSGVEDLRNSGCSVVLCSHDMNEITHLSDHIIMLSKGKVVERGSPQEILDRHGGYVVNVSVNRENSFDSQELKSASSTPLSSVRKSNPIGDLAASEQLHAFLVMLTEKLMVLRDKEKKRTRRLRLMSRAVKKKPPLAFSLISLTSSTLSISTRSDTVMSVAMDTV</sequence>
<evidence type="ECO:0000256" key="7">
    <source>
        <dbReference type="SAM" id="MobiDB-lite"/>
    </source>
</evidence>
<dbReference type="InterPro" id="IPR027417">
    <property type="entry name" value="P-loop_NTPase"/>
</dbReference>
<dbReference type="InterPro" id="IPR013525">
    <property type="entry name" value="ABC2_TM"/>
</dbReference>
<feature type="transmembrane region" description="Helical" evidence="8">
    <location>
        <begin position="337"/>
        <end position="360"/>
    </location>
</feature>
<dbReference type="SMART" id="SM00382">
    <property type="entry name" value="AAA"/>
    <property type="match status" value="1"/>
</dbReference>
<evidence type="ECO:0000256" key="1">
    <source>
        <dbReference type="ARBA" id="ARBA00004141"/>
    </source>
</evidence>
<protein>
    <submittedName>
        <fullName evidence="10">ABC transporter A like protein</fullName>
    </submittedName>
</protein>
<reference evidence="10" key="1">
    <citation type="submission" date="2022-03" db="EMBL/GenBank/DDBJ databases">
        <title>Draft genome sequence of Aduncisulcus paluster, a free-living microaerophilic Fornicata.</title>
        <authorList>
            <person name="Yuyama I."/>
            <person name="Kume K."/>
            <person name="Tamura T."/>
            <person name="Inagaki Y."/>
            <person name="Hashimoto T."/>
        </authorList>
    </citation>
    <scope>NUCLEOTIDE SEQUENCE</scope>
    <source>
        <strain evidence="10">NY0171</strain>
    </source>
</reference>
<keyword evidence="11" id="KW-1185">Reference proteome</keyword>
<feature type="region of interest" description="Disordered" evidence="7">
    <location>
        <begin position="664"/>
        <end position="723"/>
    </location>
</feature>
<evidence type="ECO:0000256" key="4">
    <source>
        <dbReference type="ARBA" id="ARBA00022840"/>
    </source>
</evidence>
<feature type="region of interest" description="Disordered" evidence="7">
    <location>
        <begin position="577"/>
        <end position="603"/>
    </location>
</feature>
<evidence type="ECO:0000256" key="5">
    <source>
        <dbReference type="ARBA" id="ARBA00022989"/>
    </source>
</evidence>
<dbReference type="InterPro" id="IPR026082">
    <property type="entry name" value="ABCA"/>
</dbReference>
<dbReference type="InterPro" id="IPR003593">
    <property type="entry name" value="AAA+_ATPase"/>
</dbReference>
<feature type="compositionally biased region" description="Low complexity" evidence="7">
    <location>
        <begin position="680"/>
        <end position="691"/>
    </location>
</feature>
<proteinExistence type="predicted"/>
<feature type="compositionally biased region" description="Low complexity" evidence="7">
    <location>
        <begin position="585"/>
        <end position="603"/>
    </location>
</feature>
<evidence type="ECO:0000256" key="2">
    <source>
        <dbReference type="ARBA" id="ARBA00022692"/>
    </source>
</evidence>
<feature type="region of interest" description="Disordered" evidence="7">
    <location>
        <begin position="820"/>
        <end position="841"/>
    </location>
</feature>
<evidence type="ECO:0000313" key="11">
    <source>
        <dbReference type="Proteomes" id="UP001057375"/>
    </source>
</evidence>
<name>A0ABQ5KUY5_9EUKA</name>
<evidence type="ECO:0000313" key="10">
    <source>
        <dbReference type="EMBL" id="GKT35234.1"/>
    </source>
</evidence>
<evidence type="ECO:0000256" key="3">
    <source>
        <dbReference type="ARBA" id="ARBA00022741"/>
    </source>
</evidence>
<feature type="non-terminal residue" evidence="10">
    <location>
        <position position="1162"/>
    </location>
</feature>
<accession>A0ABQ5KUY5</accession>
<feature type="transmembrane region" description="Helical" evidence="8">
    <location>
        <begin position="228"/>
        <end position="248"/>
    </location>
</feature>
<keyword evidence="2 8" id="KW-0812">Transmembrane</keyword>
<dbReference type="PANTHER" id="PTHR19229">
    <property type="entry name" value="ATP-BINDING CASSETTE TRANSPORTER SUBFAMILY A ABCA"/>
    <property type="match status" value="1"/>
</dbReference>
<feature type="transmembrane region" description="Helical" evidence="8">
    <location>
        <begin position="311"/>
        <end position="331"/>
    </location>
</feature>
<comment type="subcellular location">
    <subcellularLocation>
        <location evidence="1">Membrane</location>
        <topology evidence="1">Multi-pass membrane protein</topology>
    </subcellularLocation>
</comment>
<evidence type="ECO:0000256" key="6">
    <source>
        <dbReference type="ARBA" id="ARBA00023136"/>
    </source>
</evidence>
<evidence type="ECO:0000259" key="9">
    <source>
        <dbReference type="PROSITE" id="PS50893"/>
    </source>
</evidence>
<dbReference type="SUPFAM" id="SSF52540">
    <property type="entry name" value="P-loop containing nucleoside triphosphate hydrolases"/>
    <property type="match status" value="1"/>
</dbReference>
<comment type="caution">
    <text evidence="10">The sequence shown here is derived from an EMBL/GenBank/DDBJ whole genome shotgun (WGS) entry which is preliminary data.</text>
</comment>
<dbReference type="PROSITE" id="PS50893">
    <property type="entry name" value="ABC_TRANSPORTER_2"/>
    <property type="match status" value="1"/>
</dbReference>